<evidence type="ECO:0000313" key="1">
    <source>
        <dbReference type="EMBL" id="CAK5274820.1"/>
    </source>
</evidence>
<gene>
    <name evidence="1" type="ORF">MYCIT1_LOCUS22157</name>
</gene>
<protein>
    <recommendedName>
        <fullName evidence="3">Acetoacetate decarboxylase</fullName>
    </recommendedName>
</protein>
<dbReference type="PANTHER" id="PTHR40518:SF1">
    <property type="entry name" value="ACETOACETATE DECARBOXYLASE"/>
    <property type="match status" value="1"/>
</dbReference>
<dbReference type="SUPFAM" id="SSF160104">
    <property type="entry name" value="Acetoacetate decarboxylase-like"/>
    <property type="match status" value="1"/>
</dbReference>
<evidence type="ECO:0000313" key="2">
    <source>
        <dbReference type="Proteomes" id="UP001295794"/>
    </source>
</evidence>
<reference evidence="1" key="1">
    <citation type="submission" date="2023-11" db="EMBL/GenBank/DDBJ databases">
        <authorList>
            <person name="De Vega J J."/>
            <person name="De Vega J J."/>
        </authorList>
    </citation>
    <scope>NUCLEOTIDE SEQUENCE</scope>
</reference>
<organism evidence="1 2">
    <name type="scientific">Mycena citricolor</name>
    <dbReference type="NCBI Taxonomy" id="2018698"/>
    <lineage>
        <taxon>Eukaryota</taxon>
        <taxon>Fungi</taxon>
        <taxon>Dikarya</taxon>
        <taxon>Basidiomycota</taxon>
        <taxon>Agaricomycotina</taxon>
        <taxon>Agaricomycetes</taxon>
        <taxon>Agaricomycetidae</taxon>
        <taxon>Agaricales</taxon>
        <taxon>Marasmiineae</taxon>
        <taxon>Mycenaceae</taxon>
        <taxon>Mycena</taxon>
    </lineage>
</organism>
<dbReference type="EMBL" id="CAVNYO010000403">
    <property type="protein sequence ID" value="CAK5274820.1"/>
    <property type="molecule type" value="Genomic_DNA"/>
</dbReference>
<accession>A0AAD2HHB4</accession>
<name>A0AAD2HHB4_9AGAR</name>
<dbReference type="InterPro" id="IPR023375">
    <property type="entry name" value="ADC_dom_sf"/>
</dbReference>
<dbReference type="AlphaFoldDB" id="A0AAD2HHB4"/>
<dbReference type="Gene3D" id="2.40.400.10">
    <property type="entry name" value="Acetoacetate decarboxylase-like"/>
    <property type="match status" value="1"/>
</dbReference>
<proteinExistence type="predicted"/>
<dbReference type="PANTHER" id="PTHR40518">
    <property type="entry name" value="ACETOACETATE DECARBOXYLASE"/>
    <property type="match status" value="1"/>
</dbReference>
<sequence length="284" mass="31172">MQAKTQLNIDYNYHVINHMPQIGPHKRRKDPHLSFTFAFPMEEIMKASAPWKLKGKSWTFLISSLDPKANFPAGWSEEFQADALSQGGEFIGGLGSVMVVSYAESPVGPYNELIYIPGRFKYSDGSKSFRITRIYVSTKESTLNGRRNWNIPKLTADFVIDTSADGSTDIAVSQPGCTTPFFQATVRPIPVLSSLSIPSSTAILGQLLNLMQPPLPAGKNPEDVGTEQWANLTPALRGSLSVRKLIPVKIGDGASYPQVKPWSLALVTDNLELDFGLARFSPVV</sequence>
<keyword evidence="2" id="KW-1185">Reference proteome</keyword>
<dbReference type="Proteomes" id="UP001295794">
    <property type="component" value="Unassembled WGS sequence"/>
</dbReference>
<evidence type="ECO:0008006" key="3">
    <source>
        <dbReference type="Google" id="ProtNLM"/>
    </source>
</evidence>
<comment type="caution">
    <text evidence="1">The sequence shown here is derived from an EMBL/GenBank/DDBJ whole genome shotgun (WGS) entry which is preliminary data.</text>
</comment>